<dbReference type="RefSeq" id="WP_180043615.1">
    <property type="nucleotide sequence ID" value="NZ_CP071766.1"/>
</dbReference>
<dbReference type="PANTHER" id="PTHR34216">
    <property type="match status" value="1"/>
</dbReference>
<dbReference type="InterPro" id="IPR002509">
    <property type="entry name" value="NODB_dom"/>
</dbReference>
<evidence type="ECO:0000256" key="1">
    <source>
        <dbReference type="ARBA" id="ARBA00022729"/>
    </source>
</evidence>
<protein>
    <submittedName>
        <fullName evidence="4">Poly-beta-1,6-N-acetyl-D-glucosamine N-deacetylase PgaB</fullName>
    </submittedName>
</protein>
<dbReference type="Pfam" id="PF14883">
    <property type="entry name" value="GHL13"/>
    <property type="match status" value="1"/>
</dbReference>
<dbReference type="NCBIfam" id="TIGR03938">
    <property type="entry name" value="deacetyl_PgaB"/>
    <property type="match status" value="1"/>
</dbReference>
<evidence type="ECO:0000313" key="5">
    <source>
        <dbReference type="Proteomes" id="UP000663954"/>
    </source>
</evidence>
<dbReference type="SUPFAM" id="SSF88713">
    <property type="entry name" value="Glycoside hydrolase/deacetylase"/>
    <property type="match status" value="1"/>
</dbReference>
<feature type="chain" id="PRO_5045737529" evidence="2">
    <location>
        <begin position="26"/>
        <end position="620"/>
    </location>
</feature>
<reference evidence="4 5" key="1">
    <citation type="journal article" date="2020" name="Front. Cell. Infect. Microbiol.">
        <title>Characterization of Three Porcine Acinetobacter towneri Strains Co-Harboring tet(X3) and bla OXA-58.</title>
        <authorList>
            <person name="Ma J."/>
            <person name="Wang J."/>
            <person name="Feng J."/>
            <person name="Liu Y."/>
            <person name="Yang B."/>
            <person name="Li R."/>
            <person name="Bai L."/>
            <person name="He T."/>
            <person name="Wang X."/>
            <person name="Yang Z."/>
        </authorList>
    </citation>
    <scope>NUCLEOTIDE SEQUENCE [LARGE SCALE GENOMIC DNA]</scope>
    <source>
        <strain evidence="4 5">GX5</strain>
    </source>
</reference>
<proteinExistence type="predicted"/>
<dbReference type="InterPro" id="IPR051398">
    <property type="entry name" value="Polysacch_Deacetylase"/>
</dbReference>
<dbReference type="Gene3D" id="3.20.20.80">
    <property type="entry name" value="Glycosidases"/>
    <property type="match status" value="1"/>
</dbReference>
<name>A0ABX7TCF7_9GAMM</name>
<dbReference type="InterPro" id="IPR032772">
    <property type="entry name" value="PGA_deacetylase_PgaB_C"/>
</dbReference>
<dbReference type="EMBL" id="CP071770">
    <property type="protein sequence ID" value="QTD61282.1"/>
    <property type="molecule type" value="Genomic_DNA"/>
</dbReference>
<evidence type="ECO:0000313" key="4">
    <source>
        <dbReference type="EMBL" id="QTD61282.1"/>
    </source>
</evidence>
<keyword evidence="1 2" id="KW-0732">Signal</keyword>
<dbReference type="InterPro" id="IPR011330">
    <property type="entry name" value="Glyco_hydro/deAcase_b/a-brl"/>
</dbReference>
<keyword evidence="5" id="KW-1185">Reference proteome</keyword>
<dbReference type="Gene3D" id="3.20.20.370">
    <property type="entry name" value="Glycoside hydrolase/deacetylase"/>
    <property type="match status" value="1"/>
</dbReference>
<sequence>MKKQISILSAMCLALLSGGAASAFANSATQPQPNATDAAATNIDNQQAYSFVTLTFHDVRDDVKKRGDRDVYAVSTKNFAQFLAWIKKNGWQPIRLEDVWQARQFKKPLPEKAVLITVDDGALSSYTKIFPLLKLYQVPAVFAIPTSWINGNTQAAYEAYGSGNLMNWDQMREIQRSGLVEFVSHSDNLHYGILSNPQQNKQPAAIARLYDEKTQSYESDAAYKQRILADLKRSKQVLEKELGVESRAIFWPYGAASKETEDIAIEAGFPMSFSLGSVLTLADAEKTYQRALIMDNPTPEVIHEGMREFLTYTRAPYKQRKSILRYDLADMAAVSYDQADQKLGQLLNQVNALKTNTLLLKVVADSNADGKVDVAYFPNRQLKMQQDLLNRTVWQARTRVGHRVYAELPLSLQTQQGYSLADFTTDLVKNNSSIEGLMLDTGSSLNCALAQEKWTAECQAAVQQIIDIKNQTKKAAKYYTNISNNYQTALKVDGNQTSFKGLKQVVQLIPDHADFIYISIDPVQAASHFSDLKHAIAHLNEQERQHLMVTFEVNPQATAHQWQHYQNAYAALRQLSIQKLGVENYHLNMGEQVHQHLYAPLSLNESPLEYRDLFQTRTGR</sequence>
<dbReference type="GeneID" id="64222556"/>
<feature type="signal peptide" evidence="2">
    <location>
        <begin position="1"/>
        <end position="25"/>
    </location>
</feature>
<organism evidence="4 5">
    <name type="scientific">Acinetobacter towneri</name>
    <dbReference type="NCBI Taxonomy" id="202956"/>
    <lineage>
        <taxon>Bacteria</taxon>
        <taxon>Pseudomonadati</taxon>
        <taxon>Pseudomonadota</taxon>
        <taxon>Gammaproteobacteria</taxon>
        <taxon>Moraxellales</taxon>
        <taxon>Moraxellaceae</taxon>
        <taxon>Acinetobacter</taxon>
    </lineage>
</organism>
<dbReference type="Proteomes" id="UP000663954">
    <property type="component" value="Chromosome"/>
</dbReference>
<dbReference type="InterPro" id="IPR023854">
    <property type="entry name" value="PGA_deacetylase_PgaB"/>
</dbReference>
<dbReference type="Pfam" id="PF01522">
    <property type="entry name" value="Polysacc_deac_1"/>
    <property type="match status" value="1"/>
</dbReference>
<gene>
    <name evidence="4" type="primary">pgaB</name>
    <name evidence="4" type="ORF">J4G45_10775</name>
</gene>
<accession>A0ABX7TCF7</accession>
<dbReference type="PANTHER" id="PTHR34216:SF7">
    <property type="entry name" value="POLY-BETA-1,6-N-ACETYL-D-GLUCOSAMINE N-DEACETYLASE"/>
    <property type="match status" value="1"/>
</dbReference>
<evidence type="ECO:0000256" key="2">
    <source>
        <dbReference type="SAM" id="SignalP"/>
    </source>
</evidence>
<evidence type="ECO:0000259" key="3">
    <source>
        <dbReference type="PROSITE" id="PS51677"/>
    </source>
</evidence>
<dbReference type="PROSITE" id="PS51677">
    <property type="entry name" value="NODB"/>
    <property type="match status" value="1"/>
</dbReference>
<feature type="domain" description="NodB homology" evidence="3">
    <location>
        <begin position="112"/>
        <end position="396"/>
    </location>
</feature>